<evidence type="ECO:0000313" key="2">
    <source>
        <dbReference type="EMBL" id="RXZ87253.1"/>
    </source>
</evidence>
<dbReference type="InterPro" id="IPR043129">
    <property type="entry name" value="ATPase_NBD"/>
</dbReference>
<dbReference type="EMBL" id="SDPM01000002">
    <property type="protein sequence ID" value="RXZ87253.1"/>
    <property type="molecule type" value="Genomic_DNA"/>
</dbReference>
<dbReference type="PANTHER" id="PTHR18964:SF149">
    <property type="entry name" value="BIFUNCTIONAL UDP-N-ACETYLGLUCOSAMINE 2-EPIMERASE_N-ACETYLMANNOSAMINE KINASE"/>
    <property type="match status" value="1"/>
</dbReference>
<dbReference type="SUPFAM" id="SSF53067">
    <property type="entry name" value="Actin-like ATPase domain"/>
    <property type="match status" value="1"/>
</dbReference>
<accession>A0A4Q2M9Y5</accession>
<gene>
    <name evidence="2" type="ORF">ESP50_04855</name>
</gene>
<dbReference type="InterPro" id="IPR000600">
    <property type="entry name" value="ROK"/>
</dbReference>
<dbReference type="InterPro" id="IPR036388">
    <property type="entry name" value="WH-like_DNA-bd_sf"/>
</dbReference>
<dbReference type="Proteomes" id="UP000292686">
    <property type="component" value="Unassembled WGS sequence"/>
</dbReference>
<dbReference type="InterPro" id="IPR036390">
    <property type="entry name" value="WH_DNA-bd_sf"/>
</dbReference>
<dbReference type="PANTHER" id="PTHR18964">
    <property type="entry name" value="ROK (REPRESSOR, ORF, KINASE) FAMILY"/>
    <property type="match status" value="1"/>
</dbReference>
<dbReference type="OrthoDB" id="3523179at2"/>
<dbReference type="Pfam" id="PF00480">
    <property type="entry name" value="ROK"/>
    <property type="match status" value="1"/>
</dbReference>
<dbReference type="Gene3D" id="1.10.10.10">
    <property type="entry name" value="Winged helix-like DNA-binding domain superfamily/Winged helix DNA-binding domain"/>
    <property type="match status" value="1"/>
</dbReference>
<evidence type="ECO:0000313" key="3">
    <source>
        <dbReference type="Proteomes" id="UP000292686"/>
    </source>
</evidence>
<dbReference type="AlphaFoldDB" id="A0A4Q2M9Y5"/>
<protein>
    <submittedName>
        <fullName evidence="2">ROK family transcriptional regulator</fullName>
    </submittedName>
</protein>
<comment type="caution">
    <text evidence="2">The sequence shown here is derived from an EMBL/GenBank/DDBJ whole genome shotgun (WGS) entry which is preliminary data.</text>
</comment>
<evidence type="ECO:0000256" key="1">
    <source>
        <dbReference type="ARBA" id="ARBA00006479"/>
    </source>
</evidence>
<name>A0A4Q2M9Y5_9MICO</name>
<keyword evidence="3" id="KW-1185">Reference proteome</keyword>
<proteinExistence type="inferred from homology"/>
<dbReference type="Gene3D" id="3.30.420.40">
    <property type="match status" value="2"/>
</dbReference>
<comment type="similarity">
    <text evidence="1">Belongs to the ROK (NagC/XylR) family.</text>
</comment>
<organism evidence="2 3">
    <name type="scientific">Agromyces atrinae</name>
    <dbReference type="NCBI Taxonomy" id="592376"/>
    <lineage>
        <taxon>Bacteria</taxon>
        <taxon>Bacillati</taxon>
        <taxon>Actinomycetota</taxon>
        <taxon>Actinomycetes</taxon>
        <taxon>Micrococcales</taxon>
        <taxon>Microbacteriaceae</taxon>
        <taxon>Agromyces</taxon>
    </lineage>
</organism>
<reference evidence="2 3" key="1">
    <citation type="submission" date="2019-01" db="EMBL/GenBank/DDBJ databases">
        <title>Agromyces.</title>
        <authorList>
            <person name="Li J."/>
        </authorList>
    </citation>
    <scope>NUCLEOTIDE SEQUENCE [LARGE SCALE GENOMIC DNA]</scope>
    <source>
        <strain evidence="2 3">DSM 23870</strain>
    </source>
</reference>
<dbReference type="SUPFAM" id="SSF46785">
    <property type="entry name" value="Winged helix' DNA-binding domain"/>
    <property type="match status" value="1"/>
</dbReference>
<sequence>MRRSRVTKGDRVARRSARGTPQWLGAVNDRATLEALLDFGSLTRNRICEIVDVSKPTATVIVGRLLDEQLIREEGRASGSSGPSAVVYGPRLDRALGLAIDLDHRELRASIVDAVGSALSYVEIERSDAAGGRSAAAEVTAALTQAVAAAGCSPEAVTTACVGIPGYLEPGAQGRLRADALPEWPTTGLRAELEDALGMPVSVENDVDLAALAERGHGQSPVDDDVVYLWLGNGVGMSFDVDGSAHRGASHGAGEIGFVELSVSAARLAPGAQTVQDLVGGIGVMRLARESGLDSADYTAAIESLIASGRFAEVADDFAERIARVLLPVLAVVDPHLVVIGGPTAQLGGRRLADDVARIVAQESRWAPHVVTSTLPRPVHDGARMFAAQRVREALLDSVAHLAGEPTPP</sequence>